<feature type="transmembrane region" description="Helical" evidence="1">
    <location>
        <begin position="343"/>
        <end position="365"/>
    </location>
</feature>
<organism evidence="2 3">
    <name type="scientific">Devosia oryzisoli</name>
    <dbReference type="NCBI Taxonomy" id="2774138"/>
    <lineage>
        <taxon>Bacteria</taxon>
        <taxon>Pseudomonadati</taxon>
        <taxon>Pseudomonadota</taxon>
        <taxon>Alphaproteobacteria</taxon>
        <taxon>Hyphomicrobiales</taxon>
        <taxon>Devosiaceae</taxon>
        <taxon>Devosia</taxon>
    </lineage>
</organism>
<feature type="transmembrane region" description="Helical" evidence="1">
    <location>
        <begin position="64"/>
        <end position="83"/>
    </location>
</feature>
<feature type="transmembrane region" description="Helical" evidence="1">
    <location>
        <begin position="235"/>
        <end position="251"/>
    </location>
</feature>
<dbReference type="InterPro" id="IPR048041">
    <property type="entry name" value="VpsF-like"/>
</dbReference>
<evidence type="ECO:0000313" key="3">
    <source>
        <dbReference type="Proteomes" id="UP000654108"/>
    </source>
</evidence>
<dbReference type="EMBL" id="JACYFU010000004">
    <property type="protein sequence ID" value="MBD8066771.1"/>
    <property type="molecule type" value="Genomic_DNA"/>
</dbReference>
<proteinExistence type="predicted"/>
<dbReference type="AlphaFoldDB" id="A0A927FZ69"/>
<evidence type="ECO:0000256" key="1">
    <source>
        <dbReference type="SAM" id="Phobius"/>
    </source>
</evidence>
<comment type="caution">
    <text evidence="2">The sequence shown here is derived from an EMBL/GenBank/DDBJ whole genome shotgun (WGS) entry which is preliminary data.</text>
</comment>
<evidence type="ECO:0000313" key="2">
    <source>
        <dbReference type="EMBL" id="MBD8066771.1"/>
    </source>
</evidence>
<gene>
    <name evidence="2" type="ORF">IC608_14950</name>
</gene>
<dbReference type="Proteomes" id="UP000654108">
    <property type="component" value="Unassembled WGS sequence"/>
</dbReference>
<protein>
    <submittedName>
        <fullName evidence="2">Uncharacterized protein</fullName>
    </submittedName>
</protein>
<dbReference type="RefSeq" id="WP_191777167.1">
    <property type="nucleotide sequence ID" value="NZ_JACYFU010000004.1"/>
</dbReference>
<keyword evidence="1" id="KW-0812">Transmembrane</keyword>
<feature type="transmembrane region" description="Helical" evidence="1">
    <location>
        <begin position="372"/>
        <end position="389"/>
    </location>
</feature>
<sequence length="421" mass="45613">MTYPALRPDRDIPDQIRRNQAVLMLLVVAMGFALAVRINISPLLMDGVFAYTGEGGSFYEKLHLGSYLIFVLLPITLAARPFRLMGDEIGKFRSLFWYMVILTAMSVLYIAMGRAGAIVFVLDSYLVAGAAGIILLALGQEARRALGHFTLVMLIASAIIGIGEAATHHRVLPYGLEELTFRPLGLSEHPLALGALCAMAIGFVPLAQWRLWVRVLAICILLVGCAASGARFALLLAVGELLVLLLVLPWPGLSVRHTRVARLFVLVMTLVGGLILTAILAAGGLLSRFGGTLFDENFFARVTIYEVFGMVGWKEWLFGMPPADLLALVNDRLGLPFIESAQVVIGLTFGVPMALVFTGVILWILWRLLRGAPLAAWIGTGTMILASLSNNTFSAKQPIITLLFTLLLAFPAARSSRGPVD</sequence>
<accession>A0A927FZ69</accession>
<name>A0A927FZ69_9HYPH</name>
<reference evidence="2" key="1">
    <citation type="submission" date="2020-09" db="EMBL/GenBank/DDBJ databases">
        <title>Genome seq and assembly of Devosia sp.</title>
        <authorList>
            <person name="Chhetri G."/>
        </authorList>
    </citation>
    <scope>NUCLEOTIDE SEQUENCE</scope>
    <source>
        <strain evidence="2">PTR5</strain>
    </source>
</reference>
<dbReference type="NCBIfam" id="NF038256">
    <property type="entry name" value="exopoly_VpsF"/>
    <property type="match status" value="1"/>
</dbReference>
<feature type="transmembrane region" description="Helical" evidence="1">
    <location>
        <begin position="118"/>
        <end position="138"/>
    </location>
</feature>
<feature type="transmembrane region" description="Helical" evidence="1">
    <location>
        <begin position="263"/>
        <end position="286"/>
    </location>
</feature>
<keyword evidence="1" id="KW-1133">Transmembrane helix</keyword>
<keyword evidence="3" id="KW-1185">Reference proteome</keyword>
<feature type="transmembrane region" description="Helical" evidence="1">
    <location>
        <begin position="21"/>
        <end position="44"/>
    </location>
</feature>
<feature type="transmembrane region" description="Helical" evidence="1">
    <location>
        <begin position="186"/>
        <end position="204"/>
    </location>
</feature>
<keyword evidence="1" id="KW-0472">Membrane</keyword>
<feature type="transmembrane region" description="Helical" evidence="1">
    <location>
        <begin position="145"/>
        <end position="166"/>
    </location>
</feature>
<feature type="transmembrane region" description="Helical" evidence="1">
    <location>
        <begin position="211"/>
        <end position="229"/>
    </location>
</feature>
<feature type="transmembrane region" description="Helical" evidence="1">
    <location>
        <begin position="95"/>
        <end position="112"/>
    </location>
</feature>